<proteinExistence type="predicted"/>
<evidence type="ECO:0000259" key="4">
    <source>
        <dbReference type="PROSITE" id="PS51677"/>
    </source>
</evidence>
<evidence type="ECO:0000313" key="6">
    <source>
        <dbReference type="Proteomes" id="UP001204621"/>
    </source>
</evidence>
<dbReference type="Proteomes" id="UP001204621">
    <property type="component" value="Unassembled WGS sequence"/>
</dbReference>
<feature type="region of interest" description="Disordered" evidence="3">
    <location>
        <begin position="319"/>
        <end position="346"/>
    </location>
</feature>
<feature type="compositionally biased region" description="Low complexity" evidence="3">
    <location>
        <begin position="328"/>
        <end position="339"/>
    </location>
</feature>
<dbReference type="InterPro" id="IPR051398">
    <property type="entry name" value="Polysacch_Deacetylase"/>
</dbReference>
<evidence type="ECO:0000313" key="5">
    <source>
        <dbReference type="EMBL" id="MCS0658939.1"/>
    </source>
</evidence>
<dbReference type="PANTHER" id="PTHR34216">
    <property type="match status" value="1"/>
</dbReference>
<keyword evidence="6" id="KW-1185">Reference proteome</keyword>
<dbReference type="Pfam" id="PF01522">
    <property type="entry name" value="Polysacc_deac_1"/>
    <property type="match status" value="1"/>
</dbReference>
<evidence type="ECO:0000256" key="2">
    <source>
        <dbReference type="ARBA" id="ARBA00022729"/>
    </source>
</evidence>
<name>A0ABT2CYJ7_9BURK</name>
<dbReference type="Gene3D" id="3.20.20.370">
    <property type="entry name" value="Glycoside hydrolase/deacetylase"/>
    <property type="match status" value="1"/>
</dbReference>
<organism evidence="5 6">
    <name type="scientific">Massilia terrae</name>
    <dbReference type="NCBI Taxonomy" id="1811224"/>
    <lineage>
        <taxon>Bacteria</taxon>
        <taxon>Pseudomonadati</taxon>
        <taxon>Pseudomonadota</taxon>
        <taxon>Betaproteobacteria</taxon>
        <taxon>Burkholderiales</taxon>
        <taxon>Oxalobacteraceae</taxon>
        <taxon>Telluria group</taxon>
        <taxon>Massilia</taxon>
    </lineage>
</organism>
<reference evidence="5 6" key="1">
    <citation type="submission" date="2022-08" db="EMBL/GenBank/DDBJ databases">
        <title>Reclassification of Massilia species as members of the genera Telluria, Duganella, Pseudoduganella, Mokoshia gen. nov. and Zemynaea gen. nov. using orthogonal and non-orthogonal genome-based approaches.</title>
        <authorList>
            <person name="Bowman J.P."/>
        </authorList>
    </citation>
    <scope>NUCLEOTIDE SEQUENCE [LARGE SCALE GENOMIC DNA]</scope>
    <source>
        <strain evidence="5 6">JCM 31606</strain>
    </source>
</reference>
<dbReference type="InterPro" id="IPR002509">
    <property type="entry name" value="NODB_dom"/>
</dbReference>
<evidence type="ECO:0000256" key="3">
    <source>
        <dbReference type="SAM" id="MobiDB-lite"/>
    </source>
</evidence>
<accession>A0ABT2CYJ7</accession>
<dbReference type="RefSeq" id="WP_258812124.1">
    <property type="nucleotide sequence ID" value="NZ_JANUGU010000003.1"/>
</dbReference>
<dbReference type="PROSITE" id="PS51677">
    <property type="entry name" value="NODB"/>
    <property type="match status" value="1"/>
</dbReference>
<dbReference type="SUPFAM" id="SSF88713">
    <property type="entry name" value="Glycoside hydrolase/deacetylase"/>
    <property type="match status" value="1"/>
</dbReference>
<comment type="caution">
    <text evidence="5">The sequence shown here is derived from an EMBL/GenBank/DDBJ whole genome shotgun (WGS) entry which is preliminary data.</text>
</comment>
<evidence type="ECO:0000256" key="1">
    <source>
        <dbReference type="ARBA" id="ARBA00004613"/>
    </source>
</evidence>
<gene>
    <name evidence="5" type="ORF">NX778_12780</name>
</gene>
<dbReference type="CDD" id="cd10918">
    <property type="entry name" value="CE4_NodB_like_5s_6s"/>
    <property type="match status" value="1"/>
</dbReference>
<sequence length="346" mass="37655">MLRAAGDLVARAASRRRLCILTYHRVLERPVAMLESEPDLTAFRWQMELLADCFNVLPLADALAMLDAGRLPPRAVCITFDDGYRSVYDLALPVLKEFGLPATVFVTSGHVGSGNMWNDRIMDALQNLPPRDLDLSAAGLGHFSLRTPADREASLRDLTEASKYLPPAARDALVRRLEAMAGSRGGQDLMLSAEMVVALDRNGVEIGAHTVTHPILTSLDDDSARREIAAGKRQLEALTGRPVRLFAYPNGKAGKDFDARHVAMVREAGFDAAFTTAAGAADPGHDRYQLPRSRPWDRTPLLFGVRLLRWLAQGAPALPAQEHHKKPAAPIAAPQKAGATLPLGRK</sequence>
<comment type="subcellular location">
    <subcellularLocation>
        <location evidence="1">Secreted</location>
    </subcellularLocation>
</comment>
<dbReference type="PANTHER" id="PTHR34216:SF3">
    <property type="entry name" value="POLY-BETA-1,6-N-ACETYL-D-GLUCOSAMINE N-DEACETYLASE"/>
    <property type="match status" value="1"/>
</dbReference>
<protein>
    <submittedName>
        <fullName evidence="5">Polysaccharide deacetylase family protein</fullName>
    </submittedName>
</protein>
<feature type="domain" description="NodB homology" evidence="4">
    <location>
        <begin position="74"/>
        <end position="346"/>
    </location>
</feature>
<keyword evidence="2" id="KW-0732">Signal</keyword>
<dbReference type="InterPro" id="IPR011330">
    <property type="entry name" value="Glyco_hydro/deAcase_b/a-brl"/>
</dbReference>
<dbReference type="EMBL" id="JANUGU010000003">
    <property type="protein sequence ID" value="MCS0658939.1"/>
    <property type="molecule type" value="Genomic_DNA"/>
</dbReference>